<dbReference type="GO" id="GO:0004190">
    <property type="term" value="F:aspartic-type endopeptidase activity"/>
    <property type="evidence" value="ECO:0007669"/>
    <property type="project" value="UniProtKB-KW"/>
</dbReference>
<feature type="domain" description="Reverse transcriptase" evidence="18">
    <location>
        <begin position="1"/>
        <end position="148"/>
    </location>
</feature>
<feature type="region of interest" description="Disordered" evidence="16">
    <location>
        <begin position="600"/>
        <end position="631"/>
    </location>
</feature>
<evidence type="ECO:0000256" key="7">
    <source>
        <dbReference type="ARBA" id="ARBA00022801"/>
    </source>
</evidence>
<dbReference type="Pfam" id="PF00078">
    <property type="entry name" value="RVT_1"/>
    <property type="match status" value="1"/>
</dbReference>
<dbReference type="InterPro" id="IPR041588">
    <property type="entry name" value="Integrase_H2C2"/>
</dbReference>
<dbReference type="GO" id="GO:0003677">
    <property type="term" value="F:DNA binding"/>
    <property type="evidence" value="ECO:0007669"/>
    <property type="project" value="UniProtKB-KW"/>
</dbReference>
<protein>
    <recommendedName>
        <fullName evidence="15">Gypsy retrotransposon integrase-like protein 1</fullName>
        <ecNumber evidence="3">3.1.26.4</ecNumber>
    </recommendedName>
</protein>
<evidence type="ECO:0000256" key="8">
    <source>
        <dbReference type="ARBA" id="ARBA00022842"/>
    </source>
</evidence>
<keyword evidence="13" id="KW-0233">DNA recombination</keyword>
<dbReference type="Gene3D" id="1.10.340.70">
    <property type="match status" value="1"/>
</dbReference>
<dbReference type="CDD" id="cd01647">
    <property type="entry name" value="RT_LTR"/>
    <property type="match status" value="1"/>
</dbReference>
<dbReference type="Gene3D" id="3.10.20.370">
    <property type="match status" value="1"/>
</dbReference>
<evidence type="ECO:0000256" key="13">
    <source>
        <dbReference type="ARBA" id="ARBA00023172"/>
    </source>
</evidence>
<dbReference type="InterPro" id="IPR000953">
    <property type="entry name" value="Chromo/chromo_shadow_dom"/>
</dbReference>
<dbReference type="GO" id="GO:0046872">
    <property type="term" value="F:metal ion binding"/>
    <property type="evidence" value="ECO:0007669"/>
    <property type="project" value="UniProtKB-KW"/>
</dbReference>
<dbReference type="CDD" id="cd09274">
    <property type="entry name" value="RNase_HI_RT_Ty3"/>
    <property type="match status" value="1"/>
</dbReference>
<keyword evidence="11" id="KW-0239">DNA-directed DNA polymerase</keyword>
<dbReference type="SUPFAM" id="SSF56672">
    <property type="entry name" value="DNA/RNA polymerases"/>
    <property type="match status" value="1"/>
</dbReference>
<evidence type="ECO:0000256" key="11">
    <source>
        <dbReference type="ARBA" id="ARBA00022932"/>
    </source>
</evidence>
<keyword evidence="6" id="KW-0064">Aspartyl protease</keyword>
<dbReference type="AlphaFoldDB" id="A0AAD8YSX9"/>
<dbReference type="Proteomes" id="UP001239994">
    <property type="component" value="Unassembled WGS sequence"/>
</dbReference>
<evidence type="ECO:0000256" key="6">
    <source>
        <dbReference type="ARBA" id="ARBA00022750"/>
    </source>
</evidence>
<dbReference type="GO" id="GO:0003964">
    <property type="term" value="F:RNA-directed DNA polymerase activity"/>
    <property type="evidence" value="ECO:0007669"/>
    <property type="project" value="UniProtKB-KW"/>
</dbReference>
<dbReference type="GO" id="GO:0003887">
    <property type="term" value="F:DNA-directed DNA polymerase activity"/>
    <property type="evidence" value="ECO:0007669"/>
    <property type="project" value="UniProtKB-KW"/>
</dbReference>
<proteinExistence type="inferred from homology"/>
<dbReference type="PANTHER" id="PTHR37984:SF5">
    <property type="entry name" value="PROTEIN NYNRIN-LIKE"/>
    <property type="match status" value="1"/>
</dbReference>
<evidence type="ECO:0000256" key="10">
    <source>
        <dbReference type="ARBA" id="ARBA00022918"/>
    </source>
</evidence>
<dbReference type="EMBL" id="JAROKS010000026">
    <property type="protein sequence ID" value="KAK1785180.1"/>
    <property type="molecule type" value="Genomic_DNA"/>
</dbReference>
<evidence type="ECO:0000256" key="4">
    <source>
        <dbReference type="ARBA" id="ARBA00022670"/>
    </source>
</evidence>
<dbReference type="Pfam" id="PF24626">
    <property type="entry name" value="SH3_Tf2-1"/>
    <property type="match status" value="1"/>
</dbReference>
<dbReference type="InterPro" id="IPR041577">
    <property type="entry name" value="RT_RNaseH_2"/>
</dbReference>
<evidence type="ECO:0000256" key="16">
    <source>
        <dbReference type="SAM" id="MobiDB-lite"/>
    </source>
</evidence>
<evidence type="ECO:0000256" key="1">
    <source>
        <dbReference type="ARBA" id="ARBA00004123"/>
    </source>
</evidence>
<evidence type="ECO:0000256" key="5">
    <source>
        <dbReference type="ARBA" id="ARBA00022723"/>
    </source>
</evidence>
<name>A0AAD8YSX9_9TELE</name>
<dbReference type="InterPro" id="IPR000477">
    <property type="entry name" value="RT_dom"/>
</dbReference>
<organism evidence="19 20">
    <name type="scientific">Electrophorus voltai</name>
    <dbReference type="NCBI Taxonomy" id="2609070"/>
    <lineage>
        <taxon>Eukaryota</taxon>
        <taxon>Metazoa</taxon>
        <taxon>Chordata</taxon>
        <taxon>Craniata</taxon>
        <taxon>Vertebrata</taxon>
        <taxon>Euteleostomi</taxon>
        <taxon>Actinopterygii</taxon>
        <taxon>Neopterygii</taxon>
        <taxon>Teleostei</taxon>
        <taxon>Ostariophysi</taxon>
        <taxon>Gymnotiformes</taxon>
        <taxon>Gymnotoidei</taxon>
        <taxon>Gymnotidae</taxon>
        <taxon>Electrophorus</taxon>
    </lineage>
</organism>
<keyword evidence="5" id="KW-0479">Metal-binding</keyword>
<dbReference type="GO" id="GO:0015074">
    <property type="term" value="P:DNA integration"/>
    <property type="evidence" value="ECO:0007669"/>
    <property type="project" value="UniProtKB-KW"/>
</dbReference>
<dbReference type="CDD" id="cd00024">
    <property type="entry name" value="CD_CSD"/>
    <property type="match status" value="1"/>
</dbReference>
<feature type="domain" description="Chromo" evidence="17">
    <location>
        <begin position="538"/>
        <end position="588"/>
    </location>
</feature>
<dbReference type="InterPro" id="IPR050951">
    <property type="entry name" value="Retrovirus_Pol_polyprotein"/>
</dbReference>
<evidence type="ECO:0000313" key="19">
    <source>
        <dbReference type="EMBL" id="KAK1785180.1"/>
    </source>
</evidence>
<keyword evidence="10" id="KW-0695">RNA-directed DNA polymerase</keyword>
<dbReference type="SUPFAM" id="SSF54160">
    <property type="entry name" value="Chromo domain-like"/>
    <property type="match status" value="1"/>
</dbReference>
<evidence type="ECO:0000259" key="17">
    <source>
        <dbReference type="PROSITE" id="PS50013"/>
    </source>
</evidence>
<gene>
    <name evidence="19" type="ORF">P4O66_018599</name>
</gene>
<comment type="subcellular location">
    <subcellularLocation>
        <location evidence="1">Nucleus</location>
    </subcellularLocation>
</comment>
<comment type="caution">
    <text evidence="19">The sequence shown here is derived from an EMBL/GenBank/DDBJ whole genome shotgun (WGS) entry which is preliminary data.</text>
</comment>
<dbReference type="FunFam" id="3.30.70.270:FF:000020">
    <property type="entry name" value="Transposon Tf2-6 polyprotein-like Protein"/>
    <property type="match status" value="1"/>
</dbReference>
<dbReference type="PANTHER" id="PTHR37984">
    <property type="entry name" value="PROTEIN CBG26694"/>
    <property type="match status" value="1"/>
</dbReference>
<sequence>MTSAFEALQQASIFTKLDLRSAYNLLRIREGDQRKIAFVTPSGHYEYLVMPFGLMNAPAVFQRYINEVLREAPDTYMFVYLDDILVYSQTTPDPAKVRAVENWPRPTSVRLVQCFPGFTNFYHRFVKNFSAVAAPLIMLTRKALGQFYWSTEAQQVFDELKHRMIKAPILQLPDAKLPFVIEVDASEEGVGAVLSQRFREDDKLHPCAYFSQWLSPAEWNYDVGDHELLVIKLALEEWRHWLEGKKHPFLVCMDHKNLAYIQQAKQLNPHQARWGLFFARVDFTISYWPGTKNIKPDALSRQWESLPPSAPPSTIIPGVCIVAPIQWGVEKAVRQALLTEPDPGEGPPVGLYVHKVARAQVLKWGHASPFSVHPGVTWTLEFLCWWFWWPRMEPDVRAFVNSCRNCAQCKDPRTRPADGQALPLHLVTGTQGSFVCRAAQKHYANKRQQPATTYRPGKRVWLSAKDLPLHGYTRKLTPRYIGPFKVLHHINPVSYRLALPPSLRVHPTFHVSRLRPVLCSVGPSNPLGPSMVDDAPAYMVQRLLDVRRIHGGVQYLVDWEGYGPEERSWVPARHILDRELIRAFWRDRVAGLGTSGAAPSRWGGTVRVGTRPRPPSATRGRPRVNHTTNQV</sequence>
<keyword evidence="12" id="KW-0238">DNA-binding</keyword>
<dbReference type="Pfam" id="PF17921">
    <property type="entry name" value="Integrase_H2C2"/>
    <property type="match status" value="1"/>
</dbReference>
<dbReference type="EC" id="3.1.26.4" evidence="3"/>
<dbReference type="PROSITE" id="PS50013">
    <property type="entry name" value="CHROMO_2"/>
    <property type="match status" value="1"/>
</dbReference>
<keyword evidence="14" id="KW-0511">Multifunctional enzyme</keyword>
<keyword evidence="4" id="KW-0645">Protease</keyword>
<dbReference type="GO" id="GO:0005634">
    <property type="term" value="C:nucleus"/>
    <property type="evidence" value="ECO:0007669"/>
    <property type="project" value="UniProtKB-SubCell"/>
</dbReference>
<evidence type="ECO:0000256" key="3">
    <source>
        <dbReference type="ARBA" id="ARBA00012180"/>
    </source>
</evidence>
<evidence type="ECO:0000256" key="12">
    <source>
        <dbReference type="ARBA" id="ARBA00023125"/>
    </source>
</evidence>
<dbReference type="Pfam" id="PF17919">
    <property type="entry name" value="RT_RNaseH_2"/>
    <property type="match status" value="1"/>
</dbReference>
<dbReference type="GO" id="GO:0006508">
    <property type="term" value="P:proteolysis"/>
    <property type="evidence" value="ECO:0007669"/>
    <property type="project" value="UniProtKB-KW"/>
</dbReference>
<dbReference type="InterPro" id="IPR043502">
    <property type="entry name" value="DNA/RNA_pol_sf"/>
</dbReference>
<dbReference type="InterPro" id="IPR043128">
    <property type="entry name" value="Rev_trsase/Diguanyl_cyclase"/>
</dbReference>
<dbReference type="GO" id="GO:0004523">
    <property type="term" value="F:RNA-DNA hybrid ribonuclease activity"/>
    <property type="evidence" value="ECO:0007669"/>
    <property type="project" value="UniProtKB-EC"/>
</dbReference>
<dbReference type="GO" id="GO:0006310">
    <property type="term" value="P:DNA recombination"/>
    <property type="evidence" value="ECO:0007669"/>
    <property type="project" value="UniProtKB-KW"/>
</dbReference>
<keyword evidence="20" id="KW-1185">Reference proteome</keyword>
<keyword evidence="11" id="KW-0548">Nucleotidyltransferase</keyword>
<dbReference type="Gene3D" id="3.30.70.270">
    <property type="match status" value="2"/>
</dbReference>
<keyword evidence="9" id="KW-0229">DNA integration</keyword>
<dbReference type="Pfam" id="PF00385">
    <property type="entry name" value="Chromo"/>
    <property type="match status" value="1"/>
</dbReference>
<comment type="similarity">
    <text evidence="2">Belongs to the beta type-B retroviral polymerase family. HERV class-II K(HML-2) pol subfamily.</text>
</comment>
<dbReference type="InterPro" id="IPR016197">
    <property type="entry name" value="Chromo-like_dom_sf"/>
</dbReference>
<dbReference type="InterPro" id="IPR023780">
    <property type="entry name" value="Chromo_domain"/>
</dbReference>
<evidence type="ECO:0000259" key="18">
    <source>
        <dbReference type="PROSITE" id="PS50878"/>
    </source>
</evidence>
<evidence type="ECO:0000256" key="14">
    <source>
        <dbReference type="ARBA" id="ARBA00023268"/>
    </source>
</evidence>
<dbReference type="FunFam" id="3.10.20.370:FF:000001">
    <property type="entry name" value="Retrovirus-related Pol polyprotein from transposon 17.6-like protein"/>
    <property type="match status" value="1"/>
</dbReference>
<keyword evidence="11" id="KW-0808">Transferase</keyword>
<dbReference type="Gene3D" id="2.40.50.40">
    <property type="match status" value="1"/>
</dbReference>
<dbReference type="PROSITE" id="PS50878">
    <property type="entry name" value="RT_POL"/>
    <property type="match status" value="1"/>
</dbReference>
<accession>A0AAD8YSX9</accession>
<keyword evidence="7" id="KW-0378">Hydrolase</keyword>
<keyword evidence="8" id="KW-0460">Magnesium</keyword>
<evidence type="ECO:0000256" key="15">
    <source>
        <dbReference type="ARBA" id="ARBA00039658"/>
    </source>
</evidence>
<evidence type="ECO:0000313" key="20">
    <source>
        <dbReference type="Proteomes" id="UP001239994"/>
    </source>
</evidence>
<dbReference type="SMART" id="SM00298">
    <property type="entry name" value="CHROMO"/>
    <property type="match status" value="1"/>
</dbReference>
<evidence type="ECO:0000256" key="9">
    <source>
        <dbReference type="ARBA" id="ARBA00022908"/>
    </source>
</evidence>
<reference evidence="19" key="1">
    <citation type="submission" date="2023-03" db="EMBL/GenBank/DDBJ databases">
        <title>Electrophorus voltai genome.</title>
        <authorList>
            <person name="Bian C."/>
        </authorList>
    </citation>
    <scope>NUCLEOTIDE SEQUENCE</scope>
    <source>
        <strain evidence="19">CB-2022</strain>
        <tissue evidence="19">Muscle</tissue>
    </source>
</reference>
<evidence type="ECO:0000256" key="2">
    <source>
        <dbReference type="ARBA" id="ARBA00010879"/>
    </source>
</evidence>
<dbReference type="InterPro" id="IPR056924">
    <property type="entry name" value="SH3_Tf2-1"/>
</dbReference>